<comment type="caution">
    <text evidence="8">The sequence shown here is derived from an EMBL/GenBank/DDBJ whole genome shotgun (WGS) entry which is preliminary data.</text>
</comment>
<evidence type="ECO:0000256" key="2">
    <source>
        <dbReference type="ARBA" id="ARBA00023125"/>
    </source>
</evidence>
<proteinExistence type="predicted"/>
<dbReference type="Proteomes" id="UP001201812">
    <property type="component" value="Unassembled WGS sequence"/>
</dbReference>
<keyword evidence="3 5" id="KW-0371">Homeobox</keyword>
<dbReference type="Gene3D" id="1.10.10.60">
    <property type="entry name" value="Homeodomain-like"/>
    <property type="match status" value="1"/>
</dbReference>
<evidence type="ECO:0000313" key="9">
    <source>
        <dbReference type="Proteomes" id="UP001201812"/>
    </source>
</evidence>
<accession>A0AAD4RC58</accession>
<dbReference type="InterPro" id="IPR050848">
    <property type="entry name" value="Homeobox_TF"/>
</dbReference>
<dbReference type="SUPFAM" id="SSF46689">
    <property type="entry name" value="Homeodomain-like"/>
    <property type="match status" value="1"/>
</dbReference>
<dbReference type="CDD" id="cd00086">
    <property type="entry name" value="homeodomain"/>
    <property type="match status" value="1"/>
</dbReference>
<evidence type="ECO:0000256" key="1">
    <source>
        <dbReference type="ARBA" id="ARBA00004123"/>
    </source>
</evidence>
<feature type="DNA-binding region" description="Homeobox" evidence="5">
    <location>
        <begin position="75"/>
        <end position="134"/>
    </location>
</feature>
<protein>
    <submittedName>
        <fullName evidence="8">Homeobox domain-containing protein</fullName>
    </submittedName>
</protein>
<dbReference type="EMBL" id="JAKKPZ010000002">
    <property type="protein sequence ID" value="KAI1725702.1"/>
    <property type="molecule type" value="Genomic_DNA"/>
</dbReference>
<comment type="subcellular location">
    <subcellularLocation>
        <location evidence="1 5 6">Nucleus</location>
    </subcellularLocation>
</comment>
<evidence type="ECO:0000256" key="5">
    <source>
        <dbReference type="PROSITE-ProRule" id="PRU00108"/>
    </source>
</evidence>
<organism evidence="8 9">
    <name type="scientific">Ditylenchus destructor</name>
    <dbReference type="NCBI Taxonomy" id="166010"/>
    <lineage>
        <taxon>Eukaryota</taxon>
        <taxon>Metazoa</taxon>
        <taxon>Ecdysozoa</taxon>
        <taxon>Nematoda</taxon>
        <taxon>Chromadorea</taxon>
        <taxon>Rhabditida</taxon>
        <taxon>Tylenchina</taxon>
        <taxon>Tylenchomorpha</taxon>
        <taxon>Sphaerularioidea</taxon>
        <taxon>Anguinidae</taxon>
        <taxon>Anguininae</taxon>
        <taxon>Ditylenchus</taxon>
    </lineage>
</organism>
<evidence type="ECO:0000259" key="7">
    <source>
        <dbReference type="PROSITE" id="PS50071"/>
    </source>
</evidence>
<keyword evidence="2 5" id="KW-0238">DNA-binding</keyword>
<dbReference type="PROSITE" id="PS50071">
    <property type="entry name" value="HOMEOBOX_2"/>
    <property type="match status" value="1"/>
</dbReference>
<dbReference type="InterPro" id="IPR009057">
    <property type="entry name" value="Homeodomain-like_sf"/>
</dbReference>
<dbReference type="AlphaFoldDB" id="A0AAD4RC58"/>
<dbReference type="PANTHER" id="PTHR24333:SF5">
    <property type="entry name" value="VENT HOMEOBOX"/>
    <property type="match status" value="1"/>
</dbReference>
<dbReference type="GO" id="GO:0005634">
    <property type="term" value="C:nucleus"/>
    <property type="evidence" value="ECO:0007669"/>
    <property type="project" value="UniProtKB-SubCell"/>
</dbReference>
<feature type="domain" description="Homeobox" evidence="7">
    <location>
        <begin position="73"/>
        <end position="133"/>
    </location>
</feature>
<evidence type="ECO:0000256" key="4">
    <source>
        <dbReference type="ARBA" id="ARBA00023242"/>
    </source>
</evidence>
<evidence type="ECO:0000256" key="3">
    <source>
        <dbReference type="ARBA" id="ARBA00023155"/>
    </source>
</evidence>
<dbReference type="GO" id="GO:0003677">
    <property type="term" value="F:DNA binding"/>
    <property type="evidence" value="ECO:0007669"/>
    <property type="project" value="UniProtKB-UniRule"/>
</dbReference>
<name>A0AAD4RC58_9BILA</name>
<evidence type="ECO:0000256" key="6">
    <source>
        <dbReference type="RuleBase" id="RU000682"/>
    </source>
</evidence>
<dbReference type="InterPro" id="IPR001356">
    <property type="entry name" value="HD"/>
</dbReference>
<gene>
    <name evidence="8" type="ORF">DdX_02378</name>
</gene>
<sequence>MIRRLSKLEVAIYREELICPTARMSAEIARNVRHTMKCFTNFSIEKLLRNTETTVKTSIDMNDNFQETQPKSHIRMRKRCSFSALQVHFLEVEFAKNRYISSEQRQWLSIFLGLTPQQVKIWFQNRRYKTKLAEPKYQHTLAWCYSTTNTNKETDCTNAYD</sequence>
<reference evidence="8" key="1">
    <citation type="submission" date="2022-01" db="EMBL/GenBank/DDBJ databases">
        <title>Genome Sequence Resource for Two Populations of Ditylenchus destructor, the Migratory Endoparasitic Phytonematode.</title>
        <authorList>
            <person name="Zhang H."/>
            <person name="Lin R."/>
            <person name="Xie B."/>
        </authorList>
    </citation>
    <scope>NUCLEOTIDE SEQUENCE</scope>
    <source>
        <strain evidence="8">BazhouSP</strain>
    </source>
</reference>
<dbReference type="SMART" id="SM00389">
    <property type="entry name" value="HOX"/>
    <property type="match status" value="1"/>
</dbReference>
<dbReference type="InterPro" id="IPR017970">
    <property type="entry name" value="Homeobox_CS"/>
</dbReference>
<dbReference type="InterPro" id="IPR020479">
    <property type="entry name" value="HD_metazoa"/>
</dbReference>
<dbReference type="PANTHER" id="PTHR24333">
    <property type="entry name" value="HOMEO BOX HB9 LIKE A-RELATED"/>
    <property type="match status" value="1"/>
</dbReference>
<keyword evidence="9" id="KW-1185">Reference proteome</keyword>
<dbReference type="PRINTS" id="PR00024">
    <property type="entry name" value="HOMEOBOX"/>
</dbReference>
<evidence type="ECO:0000313" key="8">
    <source>
        <dbReference type="EMBL" id="KAI1725702.1"/>
    </source>
</evidence>
<keyword evidence="4 5" id="KW-0539">Nucleus</keyword>
<dbReference type="PROSITE" id="PS00027">
    <property type="entry name" value="HOMEOBOX_1"/>
    <property type="match status" value="1"/>
</dbReference>
<dbReference type="GO" id="GO:0000981">
    <property type="term" value="F:DNA-binding transcription factor activity, RNA polymerase II-specific"/>
    <property type="evidence" value="ECO:0007669"/>
    <property type="project" value="InterPro"/>
</dbReference>
<dbReference type="Pfam" id="PF00046">
    <property type="entry name" value="Homeodomain"/>
    <property type="match status" value="1"/>
</dbReference>